<dbReference type="GO" id="GO:0016787">
    <property type="term" value="F:hydrolase activity"/>
    <property type="evidence" value="ECO:0007669"/>
    <property type="project" value="UniProtKB-KW"/>
</dbReference>
<keyword evidence="7" id="KW-1185">Reference proteome</keyword>
<dbReference type="STRING" id="649638.Trad_0374"/>
<dbReference type="Pfam" id="PF10343">
    <property type="entry name" value="Q_salvage"/>
    <property type="match status" value="1"/>
</dbReference>
<evidence type="ECO:0000256" key="3">
    <source>
        <dbReference type="ARBA" id="ARBA00035306"/>
    </source>
</evidence>
<evidence type="ECO:0000313" key="7">
    <source>
        <dbReference type="Proteomes" id="UP000000379"/>
    </source>
</evidence>
<gene>
    <name evidence="6" type="ordered locus">Trad_0374</name>
</gene>
<dbReference type="eggNOG" id="ENOG502ZJ84">
    <property type="taxonomic scope" value="Bacteria"/>
</dbReference>
<accession>D7CRM3</accession>
<dbReference type="InterPro" id="IPR019438">
    <property type="entry name" value="Q_salvage"/>
</dbReference>
<organism evidence="6 7">
    <name type="scientific">Truepera radiovictrix (strain DSM 17093 / CIP 108686 / LMG 22925 / RQ-24)</name>
    <dbReference type="NCBI Taxonomy" id="649638"/>
    <lineage>
        <taxon>Bacteria</taxon>
        <taxon>Thermotogati</taxon>
        <taxon>Deinococcota</taxon>
        <taxon>Deinococci</taxon>
        <taxon>Trueperales</taxon>
        <taxon>Trueperaceae</taxon>
        <taxon>Truepera</taxon>
    </lineage>
</organism>
<keyword evidence="1" id="KW-0378">Hydrolase</keyword>
<dbReference type="PANTHER" id="PTHR21314">
    <property type="entry name" value="QUEUOSINE 5'-PHOSPHATE N-GLYCOSYLASE_HYDROLASE-RELATED"/>
    <property type="match status" value="1"/>
</dbReference>
<comment type="similarity">
    <text evidence="2">Belongs to the QNG1 protein family.</text>
</comment>
<evidence type="ECO:0000256" key="4">
    <source>
        <dbReference type="ARBA" id="ARBA00035393"/>
    </source>
</evidence>
<dbReference type="GO" id="GO:0006400">
    <property type="term" value="P:tRNA modification"/>
    <property type="evidence" value="ECO:0007669"/>
    <property type="project" value="TreeGrafter"/>
</dbReference>
<dbReference type="Proteomes" id="UP000000379">
    <property type="component" value="Chromosome"/>
</dbReference>
<sequence length="317" mass="35001">MLAEIRAACAEVARRSRWVRLDEGGLARFAETLELASVTAPRYDAAHHYVGDPEAMLAFNLTLDAVNFGSGYFPHLRKRPGKSGYFTVALALKEHFEAHGPLAPRELVALTPPRTAALFGQDLGDPVRAELMRHFTEALHQLGSYLVERFGGSFAALVAAAQGRAERLAELLAEMPYFRDVARYGELRVPLYKRAQIAPSDLALAFDGQGYGHFSDLEQLTIFADNLVPHVLRVDGVLVYDPALVARLEAGALIPAGSEEEVEIRAVALHAAERLVAQLRAAGEAVSARQLDVYLWNRGQQERYKAAPRHRTRSVFY</sequence>
<evidence type="ECO:0000313" key="6">
    <source>
        <dbReference type="EMBL" id="ADI13513.1"/>
    </source>
</evidence>
<dbReference type="RefSeq" id="WP_013176893.1">
    <property type="nucleotide sequence ID" value="NC_014221.1"/>
</dbReference>
<reference evidence="6 7" key="2">
    <citation type="journal article" date="2011" name="Stand. Genomic Sci.">
        <title>Complete genome sequence of Truepera radiovictrix type strain (RQ-24).</title>
        <authorList>
            <person name="Ivanova N."/>
            <person name="Rohde C."/>
            <person name="Munk C."/>
            <person name="Nolan M."/>
            <person name="Lucas S."/>
            <person name="Del Rio T.G."/>
            <person name="Tice H."/>
            <person name="Deshpande S."/>
            <person name="Cheng J.F."/>
            <person name="Tapia R."/>
            <person name="Han C."/>
            <person name="Goodwin L."/>
            <person name="Pitluck S."/>
            <person name="Liolios K."/>
            <person name="Mavromatis K."/>
            <person name="Mikhailova N."/>
            <person name="Pati A."/>
            <person name="Chen A."/>
            <person name="Palaniappan K."/>
            <person name="Land M."/>
            <person name="Hauser L."/>
            <person name="Chang Y.J."/>
            <person name="Jeffries C.D."/>
            <person name="Brambilla E."/>
            <person name="Rohde M."/>
            <person name="Goker M."/>
            <person name="Tindall B.J."/>
            <person name="Woyke T."/>
            <person name="Bristow J."/>
            <person name="Eisen J.A."/>
            <person name="Markowitz V."/>
            <person name="Hugenholtz P."/>
            <person name="Kyrpides N.C."/>
            <person name="Klenk H.P."/>
            <person name="Lapidus A."/>
        </authorList>
    </citation>
    <scope>NUCLEOTIDE SEQUENCE [LARGE SCALE GENOMIC DNA]</scope>
    <source>
        <strain evidence="7">DSM 17093 / CIP 108686 / LMG 22925 / RQ-24</strain>
    </source>
</reference>
<evidence type="ECO:0000256" key="1">
    <source>
        <dbReference type="ARBA" id="ARBA00022801"/>
    </source>
</evidence>
<proteinExistence type="inferred from homology"/>
<protein>
    <recommendedName>
        <fullName evidence="3">Queuosine 5'-phosphate N-glycosylase/hydrolase</fullName>
    </recommendedName>
    <alternativeName>
        <fullName evidence="4">Queuosine-nucleotide N-glycosylase/hydrolase</fullName>
    </alternativeName>
</protein>
<dbReference type="PANTHER" id="PTHR21314:SF0">
    <property type="entry name" value="QUEUOSINE 5'-PHOSPHATE N-GLYCOSYLASE_HYDROLASE"/>
    <property type="match status" value="1"/>
</dbReference>
<evidence type="ECO:0000256" key="2">
    <source>
        <dbReference type="ARBA" id="ARBA00035119"/>
    </source>
</evidence>
<comment type="catalytic activity">
    <reaction evidence="5">
        <text>queuosine 5'-phosphate + H2O = queuine + D-ribose 5-phosphate</text>
        <dbReference type="Rhea" id="RHEA:75387"/>
        <dbReference type="ChEBI" id="CHEBI:15377"/>
        <dbReference type="ChEBI" id="CHEBI:17433"/>
        <dbReference type="ChEBI" id="CHEBI:78346"/>
        <dbReference type="ChEBI" id="CHEBI:194371"/>
    </reaction>
    <physiologicalReaction direction="left-to-right" evidence="5">
        <dbReference type="Rhea" id="RHEA:75388"/>
    </physiologicalReaction>
</comment>
<dbReference type="KEGG" id="tra:Trad_0374"/>
<dbReference type="EMBL" id="CP002049">
    <property type="protein sequence ID" value="ADI13513.1"/>
    <property type="molecule type" value="Genomic_DNA"/>
</dbReference>
<name>D7CRM3_TRURR</name>
<reference evidence="7" key="1">
    <citation type="submission" date="2010-05" db="EMBL/GenBank/DDBJ databases">
        <title>The complete genome of Truepera radiovictris DSM 17093.</title>
        <authorList>
            <consortium name="US DOE Joint Genome Institute (JGI-PGF)"/>
            <person name="Lucas S."/>
            <person name="Copeland A."/>
            <person name="Lapidus A."/>
            <person name="Glavina del Rio T."/>
            <person name="Dalin E."/>
            <person name="Tice H."/>
            <person name="Bruce D."/>
            <person name="Goodwin L."/>
            <person name="Pitluck S."/>
            <person name="Kyrpides N."/>
            <person name="Mavromatis K."/>
            <person name="Ovchinnikova G."/>
            <person name="Munk A.C."/>
            <person name="Detter J.C."/>
            <person name="Han C."/>
            <person name="Tapia R."/>
            <person name="Land M."/>
            <person name="Hauser L."/>
            <person name="Markowitz V."/>
            <person name="Cheng J.-F."/>
            <person name="Hugenholtz P."/>
            <person name="Woyke T."/>
            <person name="Wu D."/>
            <person name="Tindall B."/>
            <person name="Pomrenke H.G."/>
            <person name="Brambilla E."/>
            <person name="Klenk H.-P."/>
            <person name="Eisen J.A."/>
        </authorList>
    </citation>
    <scope>NUCLEOTIDE SEQUENCE [LARGE SCALE GENOMIC DNA]</scope>
    <source>
        <strain evidence="7">DSM 17093 / CIP 108686 / LMG 22925 / RQ-24</strain>
    </source>
</reference>
<dbReference type="HOGENOM" id="CLU_036001_1_0_0"/>
<dbReference type="AlphaFoldDB" id="D7CRM3"/>
<evidence type="ECO:0000256" key="5">
    <source>
        <dbReference type="ARBA" id="ARBA00048204"/>
    </source>
</evidence>